<evidence type="ECO:0000256" key="6">
    <source>
        <dbReference type="ARBA" id="ARBA00023002"/>
    </source>
</evidence>
<keyword evidence="4" id="KW-0479">Metal-binding</keyword>
<dbReference type="InterPro" id="IPR023753">
    <property type="entry name" value="FAD/NAD-binding_dom"/>
</dbReference>
<dbReference type="SUPFAM" id="SSF55424">
    <property type="entry name" value="FAD/NAD-linked reductases, dimerisation (C-terminal) domain"/>
    <property type="match status" value="1"/>
</dbReference>
<accession>A0AA42CPE6</accession>
<proteinExistence type="predicted"/>
<evidence type="ECO:0000256" key="3">
    <source>
        <dbReference type="ARBA" id="ARBA00022714"/>
    </source>
</evidence>
<name>A0AA42CPE6_9SPHN</name>
<dbReference type="RefSeq" id="WP_265268202.1">
    <property type="nucleotide sequence ID" value="NZ_JANFAV010000002.1"/>
</dbReference>
<dbReference type="InterPro" id="IPR036922">
    <property type="entry name" value="Rieske_2Fe-2S_sf"/>
</dbReference>
<dbReference type="InterPro" id="IPR036188">
    <property type="entry name" value="FAD/NAD-bd_sf"/>
</dbReference>
<keyword evidence="6" id="KW-0560">Oxidoreductase</keyword>
<dbReference type="Pfam" id="PF07992">
    <property type="entry name" value="Pyr_redox_2"/>
    <property type="match status" value="1"/>
</dbReference>
<dbReference type="PRINTS" id="PR00368">
    <property type="entry name" value="FADPNR"/>
</dbReference>
<dbReference type="InterPro" id="IPR017941">
    <property type="entry name" value="Rieske_2Fe-2S"/>
</dbReference>
<dbReference type="PRINTS" id="PR00411">
    <property type="entry name" value="PNDRDTASEI"/>
</dbReference>
<keyword evidence="3" id="KW-0001">2Fe-2S</keyword>
<evidence type="ECO:0000256" key="5">
    <source>
        <dbReference type="ARBA" id="ARBA00022827"/>
    </source>
</evidence>
<dbReference type="InterPro" id="IPR050446">
    <property type="entry name" value="FAD-oxidoreductase/Apoptosis"/>
</dbReference>
<dbReference type="SUPFAM" id="SSF50022">
    <property type="entry name" value="ISP domain"/>
    <property type="match status" value="1"/>
</dbReference>
<dbReference type="GO" id="GO:0005737">
    <property type="term" value="C:cytoplasm"/>
    <property type="evidence" value="ECO:0007669"/>
    <property type="project" value="TreeGrafter"/>
</dbReference>
<dbReference type="GO" id="GO:0046872">
    <property type="term" value="F:metal ion binding"/>
    <property type="evidence" value="ECO:0007669"/>
    <property type="project" value="UniProtKB-KW"/>
</dbReference>
<dbReference type="Gene3D" id="3.50.50.60">
    <property type="entry name" value="FAD/NAD(P)-binding domain"/>
    <property type="match status" value="2"/>
</dbReference>
<dbReference type="PROSITE" id="PS51296">
    <property type="entry name" value="RIESKE"/>
    <property type="match status" value="1"/>
</dbReference>
<reference evidence="10" key="1">
    <citation type="submission" date="2022-06" db="EMBL/GenBank/DDBJ databases">
        <title>Sphingomonas sp. nov. isolated from rhizosphere soil of tomato.</title>
        <authorList>
            <person name="Dong H."/>
            <person name="Gao R."/>
        </authorList>
    </citation>
    <scope>NUCLEOTIDE SEQUENCE</scope>
    <source>
        <strain evidence="10">MMSM24</strain>
    </source>
</reference>
<evidence type="ECO:0000313" key="10">
    <source>
        <dbReference type="EMBL" id="MCW6534274.1"/>
    </source>
</evidence>
<dbReference type="Pfam" id="PF00355">
    <property type="entry name" value="Rieske"/>
    <property type="match status" value="1"/>
</dbReference>
<evidence type="ECO:0000259" key="9">
    <source>
        <dbReference type="PROSITE" id="PS51296"/>
    </source>
</evidence>
<feature type="domain" description="Rieske" evidence="9">
    <location>
        <begin position="11"/>
        <end position="106"/>
    </location>
</feature>
<keyword evidence="2" id="KW-0285">Flavoprotein</keyword>
<dbReference type="SUPFAM" id="SSF51905">
    <property type="entry name" value="FAD/NAD(P)-binding domain"/>
    <property type="match status" value="2"/>
</dbReference>
<keyword evidence="11" id="KW-1185">Reference proteome</keyword>
<dbReference type="EMBL" id="JANFAV010000002">
    <property type="protein sequence ID" value="MCW6534274.1"/>
    <property type="molecule type" value="Genomic_DNA"/>
</dbReference>
<dbReference type="GO" id="GO:0051537">
    <property type="term" value="F:2 iron, 2 sulfur cluster binding"/>
    <property type="evidence" value="ECO:0007669"/>
    <property type="project" value="UniProtKB-KW"/>
</dbReference>
<organism evidence="10 11">
    <name type="scientific">Sphingomonas lycopersici</name>
    <dbReference type="NCBI Taxonomy" id="2951807"/>
    <lineage>
        <taxon>Bacteria</taxon>
        <taxon>Pseudomonadati</taxon>
        <taxon>Pseudomonadota</taxon>
        <taxon>Alphaproteobacteria</taxon>
        <taxon>Sphingomonadales</taxon>
        <taxon>Sphingomonadaceae</taxon>
        <taxon>Sphingomonas</taxon>
    </lineage>
</organism>
<protein>
    <submittedName>
        <fullName evidence="10">FAD-dependent oxidoreductase</fullName>
    </submittedName>
</protein>
<keyword evidence="5" id="KW-0274">FAD</keyword>
<comment type="caution">
    <text evidence="10">The sequence shown here is derived from an EMBL/GenBank/DDBJ whole genome shotgun (WGS) entry which is preliminary data.</text>
</comment>
<evidence type="ECO:0000256" key="2">
    <source>
        <dbReference type="ARBA" id="ARBA00022630"/>
    </source>
</evidence>
<keyword evidence="7" id="KW-0408">Iron</keyword>
<keyword evidence="8" id="KW-0411">Iron-sulfur</keyword>
<evidence type="ECO:0000256" key="7">
    <source>
        <dbReference type="ARBA" id="ARBA00023004"/>
    </source>
</evidence>
<dbReference type="AlphaFoldDB" id="A0AA42CPE6"/>
<evidence type="ECO:0000313" key="11">
    <source>
        <dbReference type="Proteomes" id="UP001165565"/>
    </source>
</evidence>
<dbReference type="PANTHER" id="PTHR43557">
    <property type="entry name" value="APOPTOSIS-INDUCING FACTOR 1"/>
    <property type="match status" value="1"/>
</dbReference>
<evidence type="ECO:0000256" key="8">
    <source>
        <dbReference type="ARBA" id="ARBA00023014"/>
    </source>
</evidence>
<dbReference type="Gene3D" id="3.30.390.30">
    <property type="match status" value="1"/>
</dbReference>
<evidence type="ECO:0000256" key="4">
    <source>
        <dbReference type="ARBA" id="ARBA00022723"/>
    </source>
</evidence>
<dbReference type="Proteomes" id="UP001165565">
    <property type="component" value="Unassembled WGS sequence"/>
</dbReference>
<dbReference type="Gene3D" id="2.102.10.10">
    <property type="entry name" value="Rieske [2Fe-2S] iron-sulphur domain"/>
    <property type="match status" value="1"/>
</dbReference>
<sequence length="503" mass="52835">MSEETRVPDLAGGIPSTDLPEGAMIAGTVSDEEVLIARVGGRLFAVAALCTHYHGPLVDGLLVGETVRCPWHHAHFCLRTGEALAAPAIDPLKRWAISEAGGVIRVGKALDETPTPPRRASAGEPRRVVVIGGGAAGFAAVEMLRRKGFDGSVTMLSADADAPYDRPNCSKDYLAGDAQPEWMPLRDASWYADHDIDLRLGTDAAALDPVAKSVTLGNGESLDYDALLIATGAEPIRPPIAGFDRPDAYVLRSLRDADAIIAAAGQAKCVAVVGASFIALETAAALRARGLEVHVAAPEAIPLARVMGDDIGRWVRGLHEQAGVVFHLGHGVTGWSDGRLALDDGTAIDADFLVLGMGVRPRVALAEAAGLAVDRGVMVDAQLRASAPGIYAAGDVARFPDPHNGQPIRIEHWVHAGRQGQHVARAILGDAAPFTDPPYFWSVHPGAEIRYIGHAEAFDPPHVGGSLAHHDAEVAFASGGRLLALATVGRDRRSLKIGVELTV</sequence>
<dbReference type="GO" id="GO:0016651">
    <property type="term" value="F:oxidoreductase activity, acting on NAD(P)H"/>
    <property type="evidence" value="ECO:0007669"/>
    <property type="project" value="TreeGrafter"/>
</dbReference>
<dbReference type="InterPro" id="IPR016156">
    <property type="entry name" value="FAD/NAD-linked_Rdtase_dimer_sf"/>
</dbReference>
<dbReference type="PANTHER" id="PTHR43557:SF2">
    <property type="entry name" value="RIESKE DOMAIN-CONTAINING PROTEIN-RELATED"/>
    <property type="match status" value="1"/>
</dbReference>
<gene>
    <name evidence="10" type="ORF">NEE01_05680</name>
</gene>
<evidence type="ECO:0000256" key="1">
    <source>
        <dbReference type="ARBA" id="ARBA00001974"/>
    </source>
</evidence>
<comment type="cofactor">
    <cofactor evidence="1">
        <name>FAD</name>
        <dbReference type="ChEBI" id="CHEBI:57692"/>
    </cofactor>
</comment>